<evidence type="ECO:0000256" key="5">
    <source>
        <dbReference type="ARBA" id="ARBA00023186"/>
    </source>
</evidence>
<dbReference type="Pfam" id="PF00345">
    <property type="entry name" value="PapD_N"/>
    <property type="match status" value="1"/>
</dbReference>
<dbReference type="InterPro" id="IPR008962">
    <property type="entry name" value="PapD-like_sf"/>
</dbReference>
<dbReference type="KEGG" id="ecz:ECS88_3820"/>
<reference evidence="8" key="1">
    <citation type="journal article" date="2009" name="PLoS Genet.">
        <title>Organised genome dynamics in the Escherichia coli species results in highly diverse adaptive paths.</title>
        <authorList>
            <person name="Touchon M."/>
            <person name="Hoede C."/>
            <person name="Tenaillon O."/>
            <person name="Barbe V."/>
            <person name="Baeriswyl S."/>
            <person name="Bidet P."/>
            <person name="Bingen E."/>
            <person name="Bonacorsi S."/>
            <person name="Bouchier C."/>
            <person name="Bouvet O."/>
            <person name="Calteau A."/>
            <person name="Chiapello H."/>
            <person name="Clermont O."/>
            <person name="Cruveiller S."/>
            <person name="Danchin A."/>
            <person name="Diard M."/>
            <person name="Dossat C."/>
            <person name="Karoui M.E."/>
            <person name="Frapy E."/>
            <person name="Garry L."/>
            <person name="Ghigo J.M."/>
            <person name="Gilles A.M."/>
            <person name="Johnson J."/>
            <person name="Le Bouguenec C."/>
            <person name="Lescat M."/>
            <person name="Mangenot S."/>
            <person name="Martinez-Jehanne V."/>
            <person name="Matic I."/>
            <person name="Nassif X."/>
            <person name="Oztas S."/>
            <person name="Petit M.A."/>
            <person name="Pichon C."/>
            <person name="Rouy Z."/>
            <person name="Ruf C.S."/>
            <person name="Schneider D."/>
            <person name="Tourret J."/>
            <person name="Vacherie B."/>
            <person name="Vallenet D."/>
            <person name="Medigue C."/>
            <person name="Rocha E.P.C."/>
            <person name="Denamur E."/>
        </authorList>
    </citation>
    <scope>NUCLEOTIDE SEQUENCE [LARGE SCALE GENOMIC DNA]</scope>
    <source>
        <strain evidence="8">S88 / ExPEC</strain>
    </source>
</reference>
<evidence type="ECO:0000256" key="1">
    <source>
        <dbReference type="ARBA" id="ARBA00004418"/>
    </source>
</evidence>
<gene>
    <name evidence="7" type="primary">aufF</name>
    <name evidence="7" type="ordered locus">ECS88_3820</name>
</gene>
<protein>
    <submittedName>
        <fullName evidence="7">Fimbrial chaperone AufF</fullName>
    </submittedName>
</protein>
<comment type="similarity">
    <text evidence="2">Belongs to the periplasmic pilus chaperone family.</text>
</comment>
<evidence type="ECO:0000313" key="8">
    <source>
        <dbReference type="Proteomes" id="UP000000747"/>
    </source>
</evidence>
<dbReference type="PRINTS" id="PR00969">
    <property type="entry name" value="CHAPERONPILI"/>
</dbReference>
<keyword evidence="8" id="KW-1185">Reference proteome</keyword>
<dbReference type="Gene3D" id="2.60.40.10">
    <property type="entry name" value="Immunoglobulins"/>
    <property type="match status" value="2"/>
</dbReference>
<comment type="subcellular location">
    <subcellularLocation>
        <location evidence="1">Periplasm</location>
    </subcellularLocation>
</comment>
<proteinExistence type="inferred from homology"/>
<dbReference type="HOGENOM" id="CLU_070768_2_1_6"/>
<evidence type="ECO:0000256" key="2">
    <source>
        <dbReference type="ARBA" id="ARBA00007399"/>
    </source>
</evidence>
<keyword evidence="3" id="KW-0732">Signal</keyword>
<dbReference type="Proteomes" id="UP000000747">
    <property type="component" value="Chromosome"/>
</dbReference>
<evidence type="ECO:0000256" key="3">
    <source>
        <dbReference type="ARBA" id="ARBA00022729"/>
    </source>
</evidence>
<dbReference type="GO" id="GO:0071555">
    <property type="term" value="P:cell wall organization"/>
    <property type="evidence" value="ECO:0007669"/>
    <property type="project" value="InterPro"/>
</dbReference>
<dbReference type="PANTHER" id="PTHR30251">
    <property type="entry name" value="PILUS ASSEMBLY CHAPERONE"/>
    <property type="match status" value="1"/>
</dbReference>
<evidence type="ECO:0000256" key="4">
    <source>
        <dbReference type="ARBA" id="ARBA00022764"/>
    </source>
</evidence>
<dbReference type="AlphaFoldDB" id="B7MDQ7"/>
<dbReference type="InterPro" id="IPR001829">
    <property type="entry name" value="Pili_assmbl_chaperone_bac"/>
</dbReference>
<sequence>MSNQGMQMRQYRLLSPMIKVVIVLFSLLFSTAQAGLVIGGTRFAYPENQSSISVELKNTSDRDMLVKVAVSPDDARQLTGTVESLPSYSETVFIATPPLFVLKPDKNTKIRINRVGGSLSADRESLFILNVAALPTLENSHSVKTDNQLQIAVRNRMKIFYRPSNLSEDPNMSYQKLRWARKNEIVTVYNPGPRYVTLYNLHVDGKVIDGGMVAPFSHRQQSWCKSQGVCEIAWQTLDVYNNVLPAWKVKMNLLQMDVSGLQVKTD</sequence>
<keyword evidence="4" id="KW-0574">Periplasm</keyword>
<dbReference type="InterPro" id="IPR036316">
    <property type="entry name" value="Pili_assmbl_chap_C_dom_sf"/>
</dbReference>
<dbReference type="InterPro" id="IPR050643">
    <property type="entry name" value="Periplasmic_pilus_chap"/>
</dbReference>
<accession>B7MDQ7</accession>
<dbReference type="InterPro" id="IPR016147">
    <property type="entry name" value="Pili_assmbl_chaperone_N"/>
</dbReference>
<dbReference type="InterPro" id="IPR013783">
    <property type="entry name" value="Ig-like_fold"/>
</dbReference>
<keyword evidence="5" id="KW-0143">Chaperone</keyword>
<dbReference type="SUPFAM" id="SSF49584">
    <property type="entry name" value="Periplasmic chaperone C-domain"/>
    <property type="match status" value="1"/>
</dbReference>
<dbReference type="PANTHER" id="PTHR30251:SF1">
    <property type="entry name" value="FIMBRIAL CHAPARONE"/>
    <property type="match status" value="1"/>
</dbReference>
<evidence type="ECO:0000313" key="7">
    <source>
        <dbReference type="EMBL" id="CAR05032.1"/>
    </source>
</evidence>
<dbReference type="EMBL" id="CU928161">
    <property type="protein sequence ID" value="CAR05032.1"/>
    <property type="molecule type" value="Genomic_DNA"/>
</dbReference>
<dbReference type="SUPFAM" id="SSF49354">
    <property type="entry name" value="PapD-like"/>
    <property type="match status" value="1"/>
</dbReference>
<organism evidence="7 8">
    <name type="scientific">Escherichia coli O45:K1 (strain S88 / ExPEC)</name>
    <dbReference type="NCBI Taxonomy" id="585035"/>
    <lineage>
        <taxon>Bacteria</taxon>
        <taxon>Pseudomonadati</taxon>
        <taxon>Pseudomonadota</taxon>
        <taxon>Gammaproteobacteria</taxon>
        <taxon>Enterobacterales</taxon>
        <taxon>Enterobacteriaceae</taxon>
        <taxon>Escherichia</taxon>
    </lineage>
</organism>
<evidence type="ECO:0000259" key="6">
    <source>
        <dbReference type="Pfam" id="PF00345"/>
    </source>
</evidence>
<name>B7MDQ7_ECO45</name>
<dbReference type="GO" id="GO:0030288">
    <property type="term" value="C:outer membrane-bounded periplasmic space"/>
    <property type="evidence" value="ECO:0007669"/>
    <property type="project" value="InterPro"/>
</dbReference>
<feature type="domain" description="Pili assembly chaperone N-terminal" evidence="6">
    <location>
        <begin position="35"/>
        <end position="166"/>
    </location>
</feature>